<dbReference type="AlphaFoldDB" id="A0A2W5MLA2"/>
<dbReference type="EMBL" id="QFPO01000003">
    <property type="protein sequence ID" value="PZQ18423.1"/>
    <property type="molecule type" value="Genomic_DNA"/>
</dbReference>
<protein>
    <submittedName>
        <fullName evidence="1">Uncharacterized protein</fullName>
    </submittedName>
</protein>
<gene>
    <name evidence="1" type="ORF">DI564_03715</name>
</gene>
<proteinExistence type="predicted"/>
<sequence>MPPPRPLLCLLAVLACEAVATTAPNPSRELAQALAREDGRLLYREEHWHLTDGGRLVLYRCPDGTPFARKTVAAGPSAEAPDFAFEDGRDGYREGVRSGAAGREVYVRERTDAPERRAPLRVPADAVVDAGFDAAVRLRWDALAAGTRLSFLLPSRLTFVPVRIVDHDRAAAEASTRRLRMTLDTWFGFAVPAVDLVYDASSRRLLTFSGTGTIRDGRGRHRPVRIIFDAAAPAPASADALAAAQHAGLDGRCAL</sequence>
<dbReference type="PROSITE" id="PS51257">
    <property type="entry name" value="PROKAR_LIPOPROTEIN"/>
    <property type="match status" value="1"/>
</dbReference>
<reference evidence="1 2" key="1">
    <citation type="submission" date="2017-08" db="EMBL/GenBank/DDBJ databases">
        <title>Infants hospitalized years apart are colonized by the same room-sourced microbial strains.</title>
        <authorList>
            <person name="Brooks B."/>
            <person name="Olm M.R."/>
            <person name="Firek B.A."/>
            <person name="Baker R."/>
            <person name="Thomas B.C."/>
            <person name="Morowitz M.J."/>
            <person name="Banfield J.F."/>
        </authorList>
    </citation>
    <scope>NUCLEOTIDE SEQUENCE [LARGE SCALE GENOMIC DNA]</scope>
    <source>
        <strain evidence="1">S2_005_003_R2_42</strain>
    </source>
</reference>
<dbReference type="Proteomes" id="UP000249046">
    <property type="component" value="Unassembled WGS sequence"/>
</dbReference>
<evidence type="ECO:0000313" key="2">
    <source>
        <dbReference type="Proteomes" id="UP000249046"/>
    </source>
</evidence>
<comment type="caution">
    <text evidence="1">The sequence shown here is derived from an EMBL/GenBank/DDBJ whole genome shotgun (WGS) entry which is preliminary data.</text>
</comment>
<accession>A0A2W5MLA2</accession>
<organism evidence="1 2">
    <name type="scientific">Rhodanobacter denitrificans</name>
    <dbReference type="NCBI Taxonomy" id="666685"/>
    <lineage>
        <taxon>Bacteria</taxon>
        <taxon>Pseudomonadati</taxon>
        <taxon>Pseudomonadota</taxon>
        <taxon>Gammaproteobacteria</taxon>
        <taxon>Lysobacterales</taxon>
        <taxon>Rhodanobacteraceae</taxon>
        <taxon>Rhodanobacter</taxon>
    </lineage>
</organism>
<name>A0A2W5MLA2_9GAMM</name>
<evidence type="ECO:0000313" key="1">
    <source>
        <dbReference type="EMBL" id="PZQ18423.1"/>
    </source>
</evidence>